<accession>A0ABT2UJ60</accession>
<dbReference type="EMBL" id="JAOQIO010000084">
    <property type="protein sequence ID" value="MCU6794686.1"/>
    <property type="molecule type" value="Genomic_DNA"/>
</dbReference>
<protein>
    <submittedName>
        <fullName evidence="2">Protein phosphatase 2C domain-containing protein</fullName>
    </submittedName>
</protein>
<dbReference type="Pfam" id="PF13672">
    <property type="entry name" value="PP2C_2"/>
    <property type="match status" value="1"/>
</dbReference>
<dbReference type="SUPFAM" id="SSF81606">
    <property type="entry name" value="PP2C-like"/>
    <property type="match status" value="1"/>
</dbReference>
<evidence type="ECO:0000313" key="2">
    <source>
        <dbReference type="EMBL" id="MCU6794686.1"/>
    </source>
</evidence>
<dbReference type="RefSeq" id="WP_262685792.1">
    <property type="nucleotide sequence ID" value="NZ_JAOQIO010000084.1"/>
</dbReference>
<sequence length="285" mass="32471">MKLEMLSRQGTTEWNEDALIINEPLQLFGVLDGATSLHPYRGPNNETGGYLASQIIKQYFESLAEEDVRDTNLKQLVIQANIRLRDKMVEAGIQLSDKTALWTSALALIRITDHYVDYAQVGDCMIAAVYKDDTIRTVSRDQVAHIDQQSKAIWEEAIGRGISKREELWELVKPVILGNKSKMNTMEGYSILSGEPELADFIEYGRINRIQLKSLLLVTDGLFPHTESGREPEDMIHQLTARIQSDSLTAYADWLFKLESEDKDCQRYPRFKISDDKTGISIHFE</sequence>
<organism evidence="2 3">
    <name type="scientific">Paenibacillus baimaensis</name>
    <dbReference type="NCBI Taxonomy" id="2982185"/>
    <lineage>
        <taxon>Bacteria</taxon>
        <taxon>Bacillati</taxon>
        <taxon>Bacillota</taxon>
        <taxon>Bacilli</taxon>
        <taxon>Bacillales</taxon>
        <taxon>Paenibacillaceae</taxon>
        <taxon>Paenibacillus</taxon>
    </lineage>
</organism>
<reference evidence="2 3" key="1">
    <citation type="submission" date="2022-09" db="EMBL/GenBank/DDBJ databases">
        <authorList>
            <person name="Han X.L."/>
            <person name="Wang Q."/>
            <person name="Lu T."/>
        </authorList>
    </citation>
    <scope>NUCLEOTIDE SEQUENCE [LARGE SCALE GENOMIC DNA]</scope>
    <source>
        <strain evidence="2 3">WQ 127069</strain>
    </source>
</reference>
<gene>
    <name evidence="2" type="ORF">OB236_21480</name>
</gene>
<feature type="domain" description="PPM-type phosphatase" evidence="1">
    <location>
        <begin position="15"/>
        <end position="246"/>
    </location>
</feature>
<evidence type="ECO:0000313" key="3">
    <source>
        <dbReference type="Proteomes" id="UP001652445"/>
    </source>
</evidence>
<dbReference type="Proteomes" id="UP001652445">
    <property type="component" value="Unassembled WGS sequence"/>
</dbReference>
<dbReference type="InterPro" id="IPR036457">
    <property type="entry name" value="PPM-type-like_dom_sf"/>
</dbReference>
<name>A0ABT2UJ60_9BACL</name>
<evidence type="ECO:0000259" key="1">
    <source>
        <dbReference type="Pfam" id="PF13672"/>
    </source>
</evidence>
<proteinExistence type="predicted"/>
<keyword evidence="3" id="KW-1185">Reference proteome</keyword>
<dbReference type="Gene3D" id="3.60.40.10">
    <property type="entry name" value="PPM-type phosphatase domain"/>
    <property type="match status" value="1"/>
</dbReference>
<comment type="caution">
    <text evidence="2">The sequence shown here is derived from an EMBL/GenBank/DDBJ whole genome shotgun (WGS) entry which is preliminary data.</text>
</comment>
<dbReference type="InterPro" id="IPR001932">
    <property type="entry name" value="PPM-type_phosphatase-like_dom"/>
</dbReference>